<accession>A0A061F415</accession>
<sequence length="178" mass="19832">MFACLKAKRHEDGVVQTFFTKKKWRAFIRGDYGLICHFTFPGALSLLAQLCGVSILIAVLYSREIREAMPTSLDNGIVVLRSLALKIAYAVGSVPPTLDHTLITLIPKVESLEKITQFRPINLCSVSLKLFIKILVDQLRPMLEGLVGRSQSSFIPKRQAINNVIVVQEAIHTDNSIL</sequence>
<dbReference type="AlphaFoldDB" id="A0A061F415"/>
<dbReference type="eggNOG" id="KOG1075">
    <property type="taxonomic scope" value="Eukaryota"/>
</dbReference>
<evidence type="ECO:0008006" key="4">
    <source>
        <dbReference type="Google" id="ProtNLM"/>
    </source>
</evidence>
<dbReference type="Gramene" id="EOY11432">
    <property type="protein sequence ID" value="EOY11432"/>
    <property type="gene ID" value="TCM_026609"/>
</dbReference>
<dbReference type="InParanoid" id="A0A061F415"/>
<proteinExistence type="predicted"/>
<evidence type="ECO:0000313" key="2">
    <source>
        <dbReference type="EMBL" id="EOY11432.1"/>
    </source>
</evidence>
<dbReference type="EMBL" id="CM001883">
    <property type="protein sequence ID" value="EOY11432.1"/>
    <property type="molecule type" value="Genomic_DNA"/>
</dbReference>
<feature type="transmembrane region" description="Helical" evidence="1">
    <location>
        <begin position="32"/>
        <end position="61"/>
    </location>
</feature>
<keyword evidence="1" id="KW-0812">Transmembrane</keyword>
<keyword evidence="1" id="KW-1133">Transmembrane helix</keyword>
<organism evidence="2 3">
    <name type="scientific">Theobroma cacao</name>
    <name type="common">Cacao</name>
    <name type="synonym">Cocoa</name>
    <dbReference type="NCBI Taxonomy" id="3641"/>
    <lineage>
        <taxon>Eukaryota</taxon>
        <taxon>Viridiplantae</taxon>
        <taxon>Streptophyta</taxon>
        <taxon>Embryophyta</taxon>
        <taxon>Tracheophyta</taxon>
        <taxon>Spermatophyta</taxon>
        <taxon>Magnoliopsida</taxon>
        <taxon>eudicotyledons</taxon>
        <taxon>Gunneridae</taxon>
        <taxon>Pentapetalae</taxon>
        <taxon>rosids</taxon>
        <taxon>malvids</taxon>
        <taxon>Malvales</taxon>
        <taxon>Malvaceae</taxon>
        <taxon>Byttnerioideae</taxon>
        <taxon>Theobroma</taxon>
    </lineage>
</organism>
<evidence type="ECO:0000256" key="1">
    <source>
        <dbReference type="SAM" id="Phobius"/>
    </source>
</evidence>
<keyword evidence="3" id="KW-1185">Reference proteome</keyword>
<reference evidence="2 3" key="1">
    <citation type="journal article" date="2013" name="Genome Biol.">
        <title>The genome sequence of the most widely cultivated cacao type and its use to identify candidate genes regulating pod color.</title>
        <authorList>
            <person name="Motamayor J.C."/>
            <person name="Mockaitis K."/>
            <person name="Schmutz J."/>
            <person name="Haiminen N."/>
            <person name="Iii D.L."/>
            <person name="Cornejo O."/>
            <person name="Findley S.D."/>
            <person name="Zheng P."/>
            <person name="Utro F."/>
            <person name="Royaert S."/>
            <person name="Saski C."/>
            <person name="Jenkins J."/>
            <person name="Podicheti R."/>
            <person name="Zhao M."/>
            <person name="Scheffler B.E."/>
            <person name="Stack J.C."/>
            <person name="Feltus F.A."/>
            <person name="Mustiga G.M."/>
            <person name="Amores F."/>
            <person name="Phillips W."/>
            <person name="Marelli J.P."/>
            <person name="May G.D."/>
            <person name="Shapiro H."/>
            <person name="Ma J."/>
            <person name="Bustamante C.D."/>
            <person name="Schnell R.J."/>
            <person name="Main D."/>
            <person name="Gilbert D."/>
            <person name="Parida L."/>
            <person name="Kuhn D.N."/>
        </authorList>
    </citation>
    <scope>NUCLEOTIDE SEQUENCE [LARGE SCALE GENOMIC DNA]</scope>
    <source>
        <strain evidence="3">cv. Matina 1-6</strain>
    </source>
</reference>
<protein>
    <recommendedName>
        <fullName evidence="4">Reverse transcriptase domain-containing protein</fullName>
    </recommendedName>
</protein>
<gene>
    <name evidence="2" type="ORF">TCM_026609</name>
</gene>
<dbReference type="HOGENOM" id="CLU_1513187_0_0_1"/>
<dbReference type="Proteomes" id="UP000026915">
    <property type="component" value="Chromosome 5"/>
</dbReference>
<name>A0A061F415_THECC</name>
<keyword evidence="1" id="KW-0472">Membrane</keyword>
<evidence type="ECO:0000313" key="3">
    <source>
        <dbReference type="Proteomes" id="UP000026915"/>
    </source>
</evidence>